<dbReference type="OrthoDB" id="9306at10239"/>
<dbReference type="SUPFAM" id="SSF52980">
    <property type="entry name" value="Restriction endonuclease-like"/>
    <property type="match status" value="1"/>
</dbReference>
<dbReference type="EMBL" id="KR091910">
    <property type="protein sequence ID" value="AKS25454.1"/>
    <property type="molecule type" value="Genomic_DNA"/>
</dbReference>
<keyword evidence="4" id="KW-0269">Exonuclease</keyword>
<proteinExistence type="predicted"/>
<evidence type="ECO:0000256" key="1">
    <source>
        <dbReference type="ARBA" id="ARBA00022722"/>
    </source>
</evidence>
<organism evidence="5 6">
    <name type="scientific">Clostera anastomosis granulovirus B</name>
    <dbReference type="NCBI Taxonomy" id="1986290"/>
    <lineage>
        <taxon>Viruses</taxon>
        <taxon>Viruses incertae sedis</taxon>
        <taxon>Naldaviricetes</taxon>
        <taxon>Lefavirales</taxon>
        <taxon>Baculoviridae</taxon>
        <taxon>Betabaculovirus</taxon>
        <taxon>Betabaculovirus alterclanastomosis</taxon>
    </lineage>
</organism>
<protein>
    <submittedName>
        <fullName evidence="5">Alk-exo</fullName>
    </submittedName>
</protein>
<dbReference type="PANTHER" id="PTHR46609:SF8">
    <property type="entry name" value="YQAJ VIRAL RECOMBINASE DOMAIN-CONTAINING PROTEIN"/>
    <property type="match status" value="1"/>
</dbReference>
<evidence type="ECO:0000256" key="4">
    <source>
        <dbReference type="ARBA" id="ARBA00022839"/>
    </source>
</evidence>
<dbReference type="Pfam" id="PF01771">
    <property type="entry name" value="Viral_alk_exo"/>
    <property type="match status" value="1"/>
</dbReference>
<evidence type="ECO:0000256" key="3">
    <source>
        <dbReference type="ARBA" id="ARBA00022801"/>
    </source>
</evidence>
<sequence length="402" mass="45712">MAYELAVSTGALTENQLLLANKYCLQHYVKSLTLTHRNTQSDIFKLEHATRGQTDNILWKLLRINRTTASGTQNFCGEPTPAMEYGLCNEKLLKQNQALMSIVVESVEKRLQKRVVESVLECGLFISSIGLFSASPDAYFKLDSGELVVLEIKCPYVYRNKTLEQIRLEKNNTRAVYRVNHTALSLNRTGPLHVTVTKRNDHYRQIQTQMYVTGAVMAVYMVKFSDMPEIHFVERDAAIIDELEKRELEKLQMYVKENTRSQVMIMERERFHSFARASNVTTSVAKQFARDGLYWWCGVVLCFFCEQQFETVDKSVDAILQEHNPKCNKEGNISMGTSVVAHPRYLNIYDRINSFGSATEYSVQSKQLAASGLFYNGTSLILYCCGGENGVHKEGCCNCTTV</sequence>
<dbReference type="GO" id="GO:0004527">
    <property type="term" value="F:exonuclease activity"/>
    <property type="evidence" value="ECO:0007669"/>
    <property type="project" value="UniProtKB-KW"/>
</dbReference>
<gene>
    <name evidence="5" type="ORF">clas111</name>
</gene>
<keyword evidence="6" id="KW-1185">Reference proteome</keyword>
<name>A0A0K0WSB6_9BBAC</name>
<keyword evidence="3" id="KW-0378">Hydrolase</keyword>
<dbReference type="SUPFAM" id="SSF57924">
    <property type="entry name" value="Inhibitor of apoptosis (IAP) repeat"/>
    <property type="match status" value="2"/>
</dbReference>
<keyword evidence="1" id="KW-0540">Nuclease</keyword>
<dbReference type="InterPro" id="IPR011335">
    <property type="entry name" value="Restrct_endonuc-II-like"/>
</dbReference>
<evidence type="ECO:0000313" key="6">
    <source>
        <dbReference type="Proteomes" id="UP000232791"/>
    </source>
</evidence>
<dbReference type="Gene3D" id="3.90.320.10">
    <property type="match status" value="1"/>
</dbReference>
<accession>A0A0K0WSB6</accession>
<dbReference type="GO" id="GO:0004519">
    <property type="term" value="F:endonuclease activity"/>
    <property type="evidence" value="ECO:0007669"/>
    <property type="project" value="UniProtKB-KW"/>
</dbReference>
<reference evidence="5 6" key="1">
    <citation type="journal article" date="2015" name="PLoS ONE">
        <title>The Complete Genome of a New Betabaculovirus from Clostera anastomosis.</title>
        <authorList>
            <person name="Yin F."/>
            <person name="Zhu Z."/>
            <person name="Liu X."/>
            <person name="Hou D."/>
            <person name="Wang J."/>
            <person name="Zhang L."/>
            <person name="Wang M."/>
            <person name="Kou Z."/>
            <person name="Wang H."/>
            <person name="Deng F."/>
            <person name="Hu Z."/>
        </authorList>
    </citation>
    <scope>NUCLEOTIDE SEQUENCE [LARGE SCALE GENOMIC DNA]</scope>
    <source>
        <strain evidence="5 6">ClasGV-B</strain>
    </source>
</reference>
<keyword evidence="2" id="KW-0255">Endonuclease</keyword>
<dbReference type="InterPro" id="IPR011604">
    <property type="entry name" value="PDDEXK-like_dom_sf"/>
</dbReference>
<evidence type="ECO:0000256" key="2">
    <source>
        <dbReference type="ARBA" id="ARBA00022759"/>
    </source>
</evidence>
<dbReference type="PANTHER" id="PTHR46609">
    <property type="entry name" value="EXONUCLEASE, PHAGE-TYPE/RECB, C-TERMINAL DOMAIN-CONTAINING PROTEIN"/>
    <property type="match status" value="1"/>
</dbReference>
<evidence type="ECO:0000313" key="5">
    <source>
        <dbReference type="EMBL" id="AKS25454.1"/>
    </source>
</evidence>
<dbReference type="InterPro" id="IPR034720">
    <property type="entry name" value="Viral_alk_exo"/>
</dbReference>
<dbReference type="Proteomes" id="UP000232791">
    <property type="component" value="Segment"/>
</dbReference>
<dbReference type="InterPro" id="IPR051703">
    <property type="entry name" value="NF-kappa-B_Signaling_Reg"/>
</dbReference>